<feature type="compositionally biased region" description="Low complexity" evidence="1">
    <location>
        <begin position="30"/>
        <end position="44"/>
    </location>
</feature>
<dbReference type="AlphaFoldDB" id="A0A6J4KLP4"/>
<reference evidence="2" key="1">
    <citation type="submission" date="2020-02" db="EMBL/GenBank/DDBJ databases">
        <authorList>
            <person name="Meier V. D."/>
        </authorList>
    </citation>
    <scope>NUCLEOTIDE SEQUENCE</scope>
    <source>
        <strain evidence="2">AVDCRST_MAG07</strain>
    </source>
</reference>
<evidence type="ECO:0000313" key="2">
    <source>
        <dbReference type="EMBL" id="CAA9309060.1"/>
    </source>
</evidence>
<gene>
    <name evidence="2" type="ORF">AVDCRST_MAG07-336</name>
</gene>
<feature type="compositionally biased region" description="Basic residues" evidence="1">
    <location>
        <begin position="125"/>
        <end position="137"/>
    </location>
</feature>
<protein>
    <submittedName>
        <fullName evidence="2">Uncharacterized protein</fullName>
    </submittedName>
</protein>
<name>A0A6J4KLP4_9ACTN</name>
<feature type="compositionally biased region" description="Basic residues" evidence="1">
    <location>
        <begin position="185"/>
        <end position="205"/>
    </location>
</feature>
<feature type="compositionally biased region" description="Basic residues" evidence="1">
    <location>
        <begin position="64"/>
        <end position="92"/>
    </location>
</feature>
<feature type="non-terminal residue" evidence="2">
    <location>
        <position position="244"/>
    </location>
</feature>
<dbReference type="EMBL" id="CADCUB010000020">
    <property type="protein sequence ID" value="CAA9309060.1"/>
    <property type="molecule type" value="Genomic_DNA"/>
</dbReference>
<feature type="compositionally biased region" description="Basic residues" evidence="1">
    <location>
        <begin position="7"/>
        <end position="19"/>
    </location>
</feature>
<evidence type="ECO:0000256" key="1">
    <source>
        <dbReference type="SAM" id="MobiDB-lite"/>
    </source>
</evidence>
<organism evidence="2">
    <name type="scientific">uncultured Frankineae bacterium</name>
    <dbReference type="NCBI Taxonomy" id="437475"/>
    <lineage>
        <taxon>Bacteria</taxon>
        <taxon>Bacillati</taxon>
        <taxon>Actinomycetota</taxon>
        <taxon>Actinomycetes</taxon>
        <taxon>Frankiales</taxon>
        <taxon>environmental samples</taxon>
    </lineage>
</organism>
<proteinExistence type="predicted"/>
<sequence>GPPARGPARRRRCGPRRRGGAGLRRPGPRPARGAGLRAARPVPGARHHPAGDVGLADPDVSARAGRRRLAGTGVRPHRARAGHRGRGVRRRGAPAGGHCSRGGGRRPRGGRPVGPDLDAASHPPRTARRGRRQRRRRDRDLDRRPARRAALPAGERGDAALDDGALLPRREHGLGECAGAGRRGGPGRRRPRRGAAAVRARRVRAVRTAAAPRRRSAPARGRARAVHRRRRRPARAHAARAAPV</sequence>
<feature type="region of interest" description="Disordered" evidence="1">
    <location>
        <begin position="1"/>
        <end position="244"/>
    </location>
</feature>
<feature type="non-terminal residue" evidence="2">
    <location>
        <position position="1"/>
    </location>
</feature>
<accession>A0A6J4KLP4</accession>
<feature type="compositionally biased region" description="Basic residues" evidence="1">
    <location>
        <begin position="212"/>
        <end position="238"/>
    </location>
</feature>